<feature type="active site" description="N6-AMP-lysine intermediate" evidence="13">
    <location>
        <position position="162"/>
    </location>
</feature>
<dbReference type="NCBIfam" id="NF005932">
    <property type="entry name" value="PRK07956.1"/>
    <property type="match status" value="1"/>
</dbReference>
<feature type="region of interest" description="Disordered" evidence="15">
    <location>
        <begin position="1"/>
        <end position="29"/>
    </location>
</feature>
<dbReference type="Gene3D" id="1.10.287.610">
    <property type="entry name" value="Helix hairpin bin"/>
    <property type="match status" value="1"/>
</dbReference>
<dbReference type="SMART" id="SM00532">
    <property type="entry name" value="LIGANc"/>
    <property type="match status" value="1"/>
</dbReference>
<organism evidence="17 18">
    <name type="scientific">Jonesia denitrificans (strain ATCC 14870 / DSM 20603 / BCRC 15368 / CIP 55.134 / JCM 11481 / NBRC 15587 / NCTC 10816 / Prevot 55134)</name>
    <name type="common">Listeria denitrificans</name>
    <dbReference type="NCBI Taxonomy" id="471856"/>
    <lineage>
        <taxon>Bacteria</taxon>
        <taxon>Bacillati</taxon>
        <taxon>Actinomycetota</taxon>
        <taxon>Actinomycetes</taxon>
        <taxon>Micrococcales</taxon>
        <taxon>Jonesiaceae</taxon>
        <taxon>Jonesia</taxon>
    </lineage>
</organism>
<dbReference type="InterPro" id="IPR013839">
    <property type="entry name" value="DNAligase_adenylation"/>
</dbReference>
<dbReference type="EC" id="6.5.1.2" evidence="1 13"/>
<dbReference type="PIRSF" id="PIRSF001604">
    <property type="entry name" value="LigA"/>
    <property type="match status" value="1"/>
</dbReference>
<dbReference type="Gene3D" id="6.20.10.30">
    <property type="match status" value="1"/>
</dbReference>
<evidence type="ECO:0000256" key="4">
    <source>
        <dbReference type="ARBA" id="ARBA00022705"/>
    </source>
</evidence>
<feature type="binding site" evidence="13">
    <location>
        <position position="222"/>
    </location>
    <ligand>
        <name>NAD(+)</name>
        <dbReference type="ChEBI" id="CHEBI:57540"/>
    </ligand>
</feature>
<dbReference type="HAMAP" id="MF_01588">
    <property type="entry name" value="DNA_ligase_A"/>
    <property type="match status" value="1"/>
</dbReference>
<dbReference type="FunFam" id="3.30.470.30:FF:000001">
    <property type="entry name" value="DNA ligase"/>
    <property type="match status" value="1"/>
</dbReference>
<dbReference type="InterPro" id="IPR036420">
    <property type="entry name" value="BRCT_dom_sf"/>
</dbReference>
<keyword evidence="7 13" id="KW-0862">Zinc</keyword>
<evidence type="ECO:0000256" key="8">
    <source>
        <dbReference type="ARBA" id="ARBA00022842"/>
    </source>
</evidence>
<feature type="binding site" evidence="13">
    <location>
        <position position="183"/>
    </location>
    <ligand>
        <name>NAD(+)</name>
        <dbReference type="ChEBI" id="CHEBI:57540"/>
    </ligand>
</feature>
<dbReference type="PROSITE" id="PS01056">
    <property type="entry name" value="DNA_LIGASE_N2"/>
    <property type="match status" value="1"/>
</dbReference>
<dbReference type="GO" id="GO:0046872">
    <property type="term" value="F:metal ion binding"/>
    <property type="evidence" value="ECO:0007669"/>
    <property type="project" value="UniProtKB-KW"/>
</dbReference>
<accession>C7QYX3</accession>
<evidence type="ECO:0000256" key="1">
    <source>
        <dbReference type="ARBA" id="ARBA00012722"/>
    </source>
</evidence>
<feature type="binding site" evidence="13">
    <location>
        <position position="464"/>
    </location>
    <ligand>
        <name>Zn(2+)</name>
        <dbReference type="ChEBI" id="CHEBI:29105"/>
    </ligand>
</feature>
<dbReference type="FunFam" id="3.40.50.10190:FF:000054">
    <property type="entry name" value="DNA ligase"/>
    <property type="match status" value="1"/>
</dbReference>
<evidence type="ECO:0000256" key="2">
    <source>
        <dbReference type="ARBA" id="ARBA00013308"/>
    </source>
</evidence>
<dbReference type="InterPro" id="IPR001679">
    <property type="entry name" value="DNA_ligase"/>
</dbReference>
<dbReference type="STRING" id="471856.Jden_1716"/>
<dbReference type="InterPro" id="IPR041663">
    <property type="entry name" value="DisA/LigA_HHH"/>
</dbReference>
<dbReference type="Proteomes" id="UP000000628">
    <property type="component" value="Chromosome"/>
</dbReference>
<feature type="binding site" evidence="13">
    <location>
        <begin position="81"/>
        <end position="85"/>
    </location>
    <ligand>
        <name>NAD(+)</name>
        <dbReference type="ChEBI" id="CHEBI:57540"/>
    </ligand>
</feature>
<dbReference type="Pfam" id="PF03119">
    <property type="entry name" value="DNA_ligase_ZBD"/>
    <property type="match status" value="1"/>
</dbReference>
<keyword evidence="5 13" id="KW-0479">Metal-binding</keyword>
<dbReference type="AlphaFoldDB" id="C7QYX3"/>
<dbReference type="InterPro" id="IPR013840">
    <property type="entry name" value="DNAligase_N"/>
</dbReference>
<evidence type="ECO:0000256" key="10">
    <source>
        <dbReference type="ARBA" id="ARBA00023204"/>
    </source>
</evidence>
<dbReference type="Pfam" id="PF00533">
    <property type="entry name" value="BRCT"/>
    <property type="match status" value="1"/>
</dbReference>
<dbReference type="HOGENOM" id="CLU_007764_2_1_11"/>
<keyword evidence="3 13" id="KW-0436">Ligase</keyword>
<feature type="binding site" evidence="13">
    <location>
        <position position="486"/>
    </location>
    <ligand>
        <name>Zn(2+)</name>
        <dbReference type="ChEBI" id="CHEBI:29105"/>
    </ligand>
</feature>
<comment type="catalytic activity">
    <reaction evidence="11 13 14">
        <text>NAD(+) + (deoxyribonucleotide)n-3'-hydroxyl + 5'-phospho-(deoxyribonucleotide)m = (deoxyribonucleotide)n+m + AMP + beta-nicotinamide D-nucleotide.</text>
        <dbReference type="EC" id="6.5.1.2"/>
    </reaction>
</comment>
<comment type="cofactor">
    <cofactor evidence="13">
        <name>Mg(2+)</name>
        <dbReference type="ChEBI" id="CHEBI:18420"/>
    </cofactor>
    <cofactor evidence="13">
        <name>Mn(2+)</name>
        <dbReference type="ChEBI" id="CHEBI:29035"/>
    </cofactor>
</comment>
<dbReference type="GO" id="GO:0003911">
    <property type="term" value="F:DNA ligase (NAD+) activity"/>
    <property type="evidence" value="ECO:0007669"/>
    <property type="project" value="UniProtKB-UniRule"/>
</dbReference>
<evidence type="ECO:0000313" key="18">
    <source>
        <dbReference type="Proteomes" id="UP000000628"/>
    </source>
</evidence>
<dbReference type="GO" id="GO:0006281">
    <property type="term" value="P:DNA repair"/>
    <property type="evidence" value="ECO:0007669"/>
    <property type="project" value="UniProtKB-KW"/>
</dbReference>
<dbReference type="Pfam" id="PF12826">
    <property type="entry name" value="HHH_2"/>
    <property type="match status" value="1"/>
</dbReference>
<dbReference type="InterPro" id="IPR010994">
    <property type="entry name" value="RuvA_2-like"/>
</dbReference>
<feature type="domain" description="BRCT" evidence="16">
    <location>
        <begin position="701"/>
        <end position="771"/>
    </location>
</feature>
<dbReference type="CDD" id="cd17748">
    <property type="entry name" value="BRCT_DNA_ligase_like"/>
    <property type="match status" value="1"/>
</dbReference>
<comment type="similarity">
    <text evidence="12 13">Belongs to the NAD-dependent DNA ligase family. LigA subfamily.</text>
</comment>
<dbReference type="FunFam" id="2.40.50.140:FF:000012">
    <property type="entry name" value="DNA ligase"/>
    <property type="match status" value="1"/>
</dbReference>
<feature type="binding site" evidence="13">
    <location>
        <begin position="129"/>
        <end position="130"/>
    </location>
    <ligand>
        <name>NAD(+)</name>
        <dbReference type="ChEBI" id="CHEBI:57540"/>
    </ligand>
</feature>
<evidence type="ECO:0000256" key="14">
    <source>
        <dbReference type="RuleBase" id="RU000618"/>
    </source>
</evidence>
<evidence type="ECO:0000256" key="5">
    <source>
        <dbReference type="ARBA" id="ARBA00022723"/>
    </source>
</evidence>
<feature type="binding site" evidence="13">
    <location>
        <position position="480"/>
    </location>
    <ligand>
        <name>Zn(2+)</name>
        <dbReference type="ChEBI" id="CHEBI:29105"/>
    </ligand>
</feature>
<feature type="compositionally biased region" description="Polar residues" evidence="15">
    <location>
        <begin position="8"/>
        <end position="23"/>
    </location>
</feature>
<dbReference type="Gene3D" id="3.30.470.30">
    <property type="entry name" value="DNA ligase/mRNA capping enzyme"/>
    <property type="match status" value="1"/>
</dbReference>
<evidence type="ECO:0000256" key="13">
    <source>
        <dbReference type="HAMAP-Rule" id="MF_01588"/>
    </source>
</evidence>
<evidence type="ECO:0000256" key="12">
    <source>
        <dbReference type="ARBA" id="ARBA00060881"/>
    </source>
</evidence>
<dbReference type="eggNOG" id="COG0272">
    <property type="taxonomic scope" value="Bacteria"/>
</dbReference>
<dbReference type="SUPFAM" id="SSF52113">
    <property type="entry name" value="BRCT domain"/>
    <property type="match status" value="1"/>
</dbReference>
<feature type="binding site" evidence="13">
    <location>
        <position position="367"/>
    </location>
    <ligand>
        <name>NAD(+)</name>
        <dbReference type="ChEBI" id="CHEBI:57540"/>
    </ligand>
</feature>
<dbReference type="EMBL" id="CP001706">
    <property type="protein sequence ID" value="ACV09362.1"/>
    <property type="molecule type" value="Genomic_DNA"/>
</dbReference>
<dbReference type="CDD" id="cd00114">
    <property type="entry name" value="LIGANc"/>
    <property type="match status" value="1"/>
</dbReference>
<dbReference type="Gene3D" id="1.10.150.20">
    <property type="entry name" value="5' to 3' exonuclease, C-terminal subdomain"/>
    <property type="match status" value="2"/>
</dbReference>
<feature type="binding site" evidence="13">
    <location>
        <position position="160"/>
    </location>
    <ligand>
        <name>NAD(+)</name>
        <dbReference type="ChEBI" id="CHEBI:57540"/>
    </ligand>
</feature>
<dbReference type="SUPFAM" id="SSF50249">
    <property type="entry name" value="Nucleic acid-binding proteins"/>
    <property type="match status" value="1"/>
</dbReference>
<proteinExistence type="inferred from homology"/>
<dbReference type="FunFam" id="1.10.150.20:FF:000006">
    <property type="entry name" value="DNA ligase"/>
    <property type="match status" value="1"/>
</dbReference>
<dbReference type="SUPFAM" id="SSF47781">
    <property type="entry name" value="RuvA domain 2-like"/>
    <property type="match status" value="1"/>
</dbReference>
<keyword evidence="4 13" id="KW-0235">DNA replication</keyword>
<sequence>MARACQWSVDNSEVTTNDQNAHDSSLARPFTGPEVAAGSAAARIVDAAAEVSLQEQWERLARLIQRYQFEYYIQGESSVPDADYDALLAELVAVEEQLGGAPQGSPTQRVGGTFSTEFEEVDHRQPMLSLDNAFSLEELQAWADRVHGELSGGAVSYLCEVKIDGLAVSLTYERGELVRALTRGDGQTGEDVTLNVQTIRSIPQRLGGDPAFHPQVVEIRGEVFMKVADFADLNDSQARQGGKTFANPRNAAAGSLRQKDPRVTAQRRLSMYAHGIGALEWDGQSPVDLARQSDVYALYQQWGIPVSSHNSVEHDLDAVTRKIEYYRENRHSIEHELDGFVIKVDEVAAQKQLGSTSRAPRWAIAFKYPPEEVTTRLLDIQVNVGRTGRVTPFGMMEPVLVAGSTVSMATLHNFHEVRRKDVRPGDTVIVRKAGDVIPEILGAVESLRPDGLPQWEPPTHCPSCGTEIREAKEGDKDLRCPNAQSCPSQLRERVFALASRGAFDIEALGWESAVALCDPESSRPVGPDAPQLDGPPLTPVLTSEAHIFDLADENSSLTRSLKDVVVWRERKLKSGTRWELVPYFYTRATASKSSVPTATTVKLFEEVQKAKSQPLWRVLVALSIRHVGPTAARALATEFGSMDRIRAASVSELAAVDGVGSTIAESVVEWFREVDGNQWRPAIVAAWAKAGVSMEDIPDESVQRTLEGITVVVTGGLENFTRDGVKEAIVARGGKASGSVSKKTDFVVVGANAGSKETKARELGLRILNEEEFTRLLAGGPDAVNASHSSESVSEVSD</sequence>
<keyword evidence="8 13" id="KW-0460">Magnesium</keyword>
<name>C7QYX3_JONDD</name>
<dbReference type="Gene3D" id="2.40.50.140">
    <property type="entry name" value="Nucleic acid-binding proteins"/>
    <property type="match status" value="1"/>
</dbReference>
<dbReference type="InterPro" id="IPR012340">
    <property type="entry name" value="NA-bd_OB-fold"/>
</dbReference>
<evidence type="ECO:0000256" key="3">
    <source>
        <dbReference type="ARBA" id="ARBA00022598"/>
    </source>
</evidence>
<dbReference type="InterPro" id="IPR004149">
    <property type="entry name" value="Znf_DNAligase_C4"/>
</dbReference>
<feature type="region of interest" description="Disordered" evidence="15">
    <location>
        <begin position="239"/>
        <end position="259"/>
    </location>
</feature>
<dbReference type="InterPro" id="IPR033136">
    <property type="entry name" value="DNA_ligase_CS"/>
</dbReference>
<dbReference type="InterPro" id="IPR001357">
    <property type="entry name" value="BRCT_dom"/>
</dbReference>
<evidence type="ECO:0000256" key="15">
    <source>
        <dbReference type="SAM" id="MobiDB-lite"/>
    </source>
</evidence>
<dbReference type="PANTHER" id="PTHR23389:SF9">
    <property type="entry name" value="DNA LIGASE"/>
    <property type="match status" value="1"/>
</dbReference>
<evidence type="ECO:0000259" key="16">
    <source>
        <dbReference type="PROSITE" id="PS50172"/>
    </source>
</evidence>
<evidence type="ECO:0000256" key="7">
    <source>
        <dbReference type="ARBA" id="ARBA00022833"/>
    </source>
</evidence>
<dbReference type="GO" id="GO:0006260">
    <property type="term" value="P:DNA replication"/>
    <property type="evidence" value="ECO:0007669"/>
    <property type="project" value="UniProtKB-KW"/>
</dbReference>
<reference evidence="17 18" key="1">
    <citation type="journal article" date="2009" name="Stand. Genomic Sci.">
        <title>Complete genome sequence of Jonesia denitrificans type strain (Prevot 55134).</title>
        <authorList>
            <person name="Pukall R."/>
            <person name="Gehrich-Schroter G."/>
            <person name="Lapidus A."/>
            <person name="Nolan M."/>
            <person name="Glavina Del Rio T."/>
            <person name="Lucas S."/>
            <person name="Chen F."/>
            <person name="Tice H."/>
            <person name="Pitluck S."/>
            <person name="Cheng J.F."/>
            <person name="Copeland A."/>
            <person name="Saunders E."/>
            <person name="Brettin T."/>
            <person name="Detter J.C."/>
            <person name="Bruce D."/>
            <person name="Goodwin L."/>
            <person name="Pati A."/>
            <person name="Ivanova N."/>
            <person name="Mavromatis K."/>
            <person name="Ovchinnikova G."/>
            <person name="Chen A."/>
            <person name="Palaniappan K."/>
            <person name="Land M."/>
            <person name="Hauser L."/>
            <person name="Chang Y.J."/>
            <person name="Jeffries C.D."/>
            <person name="Chain P."/>
            <person name="Goker M."/>
            <person name="Bristow J."/>
            <person name="Eisen J.A."/>
            <person name="Markowitz V."/>
            <person name="Hugenholtz P."/>
            <person name="Kyrpides N.C."/>
            <person name="Klenk H.P."/>
            <person name="Han C."/>
        </authorList>
    </citation>
    <scope>NUCLEOTIDE SEQUENCE [LARGE SCALE GENOMIC DNA]</scope>
    <source>
        <strain evidence="18">ATCC 14870 / DSM 20603 / BCRC 15368 / CIP 55.134 / JCM 11481 / NBRC 15587 / NCTC 10816 / Prevot 55134</strain>
    </source>
</reference>
<dbReference type="KEGG" id="jde:Jden_1716"/>
<dbReference type="PANTHER" id="PTHR23389">
    <property type="entry name" value="CHROMOSOME TRANSMISSION FIDELITY FACTOR 18"/>
    <property type="match status" value="1"/>
</dbReference>
<dbReference type="PROSITE" id="PS01055">
    <property type="entry name" value="DNA_LIGASE_N1"/>
    <property type="match status" value="1"/>
</dbReference>
<evidence type="ECO:0000256" key="9">
    <source>
        <dbReference type="ARBA" id="ARBA00023027"/>
    </source>
</evidence>
<keyword evidence="18" id="KW-1185">Reference proteome</keyword>
<dbReference type="InterPro" id="IPR018239">
    <property type="entry name" value="DNA_ligase_AS"/>
</dbReference>
<dbReference type="SMART" id="SM00292">
    <property type="entry name" value="BRCT"/>
    <property type="match status" value="1"/>
</dbReference>
<feature type="binding site" evidence="13">
    <location>
        <position position="343"/>
    </location>
    <ligand>
        <name>NAD(+)</name>
        <dbReference type="ChEBI" id="CHEBI:57540"/>
    </ligand>
</feature>
<dbReference type="NCBIfam" id="TIGR00575">
    <property type="entry name" value="dnlj"/>
    <property type="match status" value="1"/>
</dbReference>
<evidence type="ECO:0000256" key="11">
    <source>
        <dbReference type="ARBA" id="ARBA00034005"/>
    </source>
</evidence>
<dbReference type="SUPFAM" id="SSF56091">
    <property type="entry name" value="DNA ligase/mRNA capping enzyme, catalytic domain"/>
    <property type="match status" value="1"/>
</dbReference>
<gene>
    <name evidence="13" type="primary">ligA</name>
    <name evidence="17" type="ordered locus">Jden_1716</name>
</gene>
<comment type="function">
    <text evidence="13">DNA ligase that catalyzes the formation of phosphodiester linkages between 5'-phosphoryl and 3'-hydroxyl groups in double-stranded DNA using NAD as a coenzyme and as the energy source for the reaction. It is essential for DNA replication and repair of damaged DNA.</text>
</comment>
<dbReference type="InterPro" id="IPR004150">
    <property type="entry name" value="NAD_DNA_ligase_OB"/>
</dbReference>
<keyword evidence="9 13" id="KW-0520">NAD</keyword>
<dbReference type="Pfam" id="PF01653">
    <property type="entry name" value="DNA_ligase_aden"/>
    <property type="match status" value="1"/>
</dbReference>
<dbReference type="PROSITE" id="PS50172">
    <property type="entry name" value="BRCT"/>
    <property type="match status" value="1"/>
</dbReference>
<protein>
    <recommendedName>
        <fullName evidence="2 13">DNA ligase</fullName>
        <ecNumber evidence="1 13">6.5.1.2</ecNumber>
    </recommendedName>
    <alternativeName>
        <fullName evidence="13">Polydeoxyribonucleotide synthase [NAD(+)]</fullName>
    </alternativeName>
</protein>
<dbReference type="Pfam" id="PF03120">
    <property type="entry name" value="OB_DNA_ligase"/>
    <property type="match status" value="1"/>
</dbReference>
<keyword evidence="10 13" id="KW-0234">DNA repair</keyword>
<dbReference type="Gene3D" id="3.40.50.10190">
    <property type="entry name" value="BRCT domain"/>
    <property type="match status" value="1"/>
</dbReference>
<keyword evidence="6 13" id="KW-0227">DNA damage</keyword>
<evidence type="ECO:0000313" key="17">
    <source>
        <dbReference type="EMBL" id="ACV09362.1"/>
    </source>
</evidence>
<evidence type="ECO:0000256" key="6">
    <source>
        <dbReference type="ARBA" id="ARBA00022763"/>
    </source>
</evidence>
<dbReference type="GO" id="GO:0005829">
    <property type="term" value="C:cytosol"/>
    <property type="evidence" value="ECO:0007669"/>
    <property type="project" value="TreeGrafter"/>
</dbReference>
<feature type="binding site" evidence="13">
    <location>
        <position position="461"/>
    </location>
    <ligand>
        <name>Zn(2+)</name>
        <dbReference type="ChEBI" id="CHEBI:29105"/>
    </ligand>
</feature>
<keyword evidence="13" id="KW-0464">Manganese</keyword>